<feature type="transmembrane region" description="Helical" evidence="7">
    <location>
        <begin position="310"/>
        <end position="328"/>
    </location>
</feature>
<dbReference type="InterPro" id="IPR020846">
    <property type="entry name" value="MFS_dom"/>
</dbReference>
<accession>A0A177WNN0</accession>
<evidence type="ECO:0000313" key="10">
    <source>
        <dbReference type="Proteomes" id="UP000077115"/>
    </source>
</evidence>
<dbReference type="Proteomes" id="UP000077115">
    <property type="component" value="Unassembled WGS sequence"/>
</dbReference>
<evidence type="ECO:0000256" key="3">
    <source>
        <dbReference type="ARBA" id="ARBA00022692"/>
    </source>
</evidence>
<feature type="transmembrane region" description="Helical" evidence="7">
    <location>
        <begin position="455"/>
        <end position="472"/>
    </location>
</feature>
<sequence length="602" mass="64668">MDSNQSNHDGSSVASWISSSDELDVAPASVLWGVASMDTVIPRPSLQPIVAVAGTGPNGIPSALLTNPTAIVESRSLRLSPILASAVAPSVAAAAAVGSTTNLIFTPVVATPSITPTYHSTNTSRQHTQTSAPNHPAYLSSPLYIFRNSNAAVITVAAFALFTDMAIYGIVIPILPQIITVRLGMDTKYLGILLSGYAAGLILVTPIIGILSDRFKNRKVPMIIGIMFMIIAASLYAFGNTFGQLFLARMCQGVSGGVSWTIGFCMLADIFPQSRLGAVMGSVLMANTFGFLIGPPLGGVFFEFIGERSPFLFCALLAFLDLMARLFIRPGVSSIRYKAVSIQDVDEDSTDTESEQQEDNQDSNDLHDRSSHLVASVCQPLLTPSDRIEYESVEVAENLFPQRIQQNTMLDLVKDSQILVTLLCVIISSSVFAGIEPTLPIYLSQELKASPSLVGALWIFIAIPSMLGCSWAGHISDKYGRKNVMAFGMLFFAIASPMLALGKHMFILIPGLICFSLSNAVALTPAMPEMADFMHARDDSAFGTVYALYNLAYSSGQLIGPIAGSFLFQRFDFMIQMQVFGVALLLGAPIAYIFYVKSLKVA</sequence>
<evidence type="ECO:0000259" key="8">
    <source>
        <dbReference type="PROSITE" id="PS50850"/>
    </source>
</evidence>
<feature type="transmembrane region" description="Helical" evidence="7">
    <location>
        <begin position="418"/>
        <end position="435"/>
    </location>
</feature>
<reference evidence="9 10" key="2">
    <citation type="submission" date="2016-05" db="EMBL/GenBank/DDBJ databases">
        <title>Lineage-specific infection strategies underlie the spectrum of fungal disease in amphibians.</title>
        <authorList>
            <person name="Cuomo C.A."/>
            <person name="Farrer R.A."/>
            <person name="James T."/>
            <person name="Longcore J."/>
            <person name="Birren B."/>
        </authorList>
    </citation>
    <scope>NUCLEOTIDE SEQUENCE [LARGE SCALE GENOMIC DNA]</scope>
    <source>
        <strain evidence="9 10">JEL423</strain>
    </source>
</reference>
<organism evidence="9 10">
    <name type="scientific">Batrachochytrium dendrobatidis (strain JEL423)</name>
    <dbReference type="NCBI Taxonomy" id="403673"/>
    <lineage>
        <taxon>Eukaryota</taxon>
        <taxon>Fungi</taxon>
        <taxon>Fungi incertae sedis</taxon>
        <taxon>Chytridiomycota</taxon>
        <taxon>Chytridiomycota incertae sedis</taxon>
        <taxon>Chytridiomycetes</taxon>
        <taxon>Rhizophydiales</taxon>
        <taxon>Rhizophydiales incertae sedis</taxon>
        <taxon>Batrachochytrium</taxon>
    </lineage>
</organism>
<feature type="transmembrane region" description="Helical" evidence="7">
    <location>
        <begin position="151"/>
        <end position="175"/>
    </location>
</feature>
<feature type="transmembrane region" description="Helical" evidence="7">
    <location>
        <begin position="507"/>
        <end position="526"/>
    </location>
</feature>
<dbReference type="OrthoDB" id="5086884at2759"/>
<feature type="compositionally biased region" description="Acidic residues" evidence="6">
    <location>
        <begin position="346"/>
        <end position="362"/>
    </location>
</feature>
<evidence type="ECO:0000256" key="4">
    <source>
        <dbReference type="ARBA" id="ARBA00022989"/>
    </source>
</evidence>
<dbReference type="VEuPathDB" id="FungiDB:BDEG_25274"/>
<keyword evidence="4 7" id="KW-1133">Transmembrane helix</keyword>
<evidence type="ECO:0000256" key="5">
    <source>
        <dbReference type="ARBA" id="ARBA00023136"/>
    </source>
</evidence>
<dbReference type="InterPro" id="IPR050930">
    <property type="entry name" value="MFS_Vesicular_Transporter"/>
</dbReference>
<dbReference type="Gene3D" id="1.20.1250.20">
    <property type="entry name" value="MFS general substrate transporter like domains"/>
    <property type="match status" value="2"/>
</dbReference>
<dbReference type="SUPFAM" id="SSF103473">
    <property type="entry name" value="MFS general substrate transporter"/>
    <property type="match status" value="1"/>
</dbReference>
<gene>
    <name evidence="9" type="ORF">BDEG_25274</name>
</gene>
<comment type="subcellular location">
    <subcellularLocation>
        <location evidence="1">Membrane</location>
        <topology evidence="1">Multi-pass membrane protein</topology>
    </subcellularLocation>
</comment>
<dbReference type="eggNOG" id="KOG3764">
    <property type="taxonomic scope" value="Eukaryota"/>
</dbReference>
<dbReference type="Pfam" id="PF07690">
    <property type="entry name" value="MFS_1"/>
    <property type="match status" value="2"/>
</dbReference>
<proteinExistence type="predicted"/>
<feature type="transmembrane region" description="Helical" evidence="7">
    <location>
        <begin position="574"/>
        <end position="596"/>
    </location>
</feature>
<keyword evidence="3 7" id="KW-0812">Transmembrane</keyword>
<evidence type="ECO:0000256" key="1">
    <source>
        <dbReference type="ARBA" id="ARBA00004141"/>
    </source>
</evidence>
<protein>
    <recommendedName>
        <fullName evidence="8">Major facilitator superfamily (MFS) profile domain-containing protein</fullName>
    </recommendedName>
</protein>
<feature type="transmembrane region" description="Helical" evidence="7">
    <location>
        <begin position="279"/>
        <end position="298"/>
    </location>
</feature>
<feature type="transmembrane region" description="Helical" evidence="7">
    <location>
        <begin position="220"/>
        <end position="239"/>
    </location>
</feature>
<dbReference type="GO" id="GO:0016020">
    <property type="term" value="C:membrane"/>
    <property type="evidence" value="ECO:0007669"/>
    <property type="project" value="UniProtKB-SubCell"/>
</dbReference>
<feature type="transmembrane region" description="Helical" evidence="7">
    <location>
        <begin position="187"/>
        <end position="208"/>
    </location>
</feature>
<evidence type="ECO:0000256" key="7">
    <source>
        <dbReference type="SAM" id="Phobius"/>
    </source>
</evidence>
<dbReference type="GO" id="GO:0022857">
    <property type="term" value="F:transmembrane transporter activity"/>
    <property type="evidence" value="ECO:0007669"/>
    <property type="project" value="InterPro"/>
</dbReference>
<feature type="transmembrane region" description="Helical" evidence="7">
    <location>
        <begin position="245"/>
        <end position="267"/>
    </location>
</feature>
<reference evidence="9 10" key="1">
    <citation type="submission" date="2006-10" db="EMBL/GenBank/DDBJ databases">
        <title>The Genome Sequence of Batrachochytrium dendrobatidis JEL423.</title>
        <authorList>
            <consortium name="The Broad Institute Genome Sequencing Platform"/>
            <person name="Birren B."/>
            <person name="Lander E."/>
            <person name="Galagan J."/>
            <person name="Cuomo C."/>
            <person name="Devon K."/>
            <person name="Jaffe D."/>
            <person name="Butler J."/>
            <person name="Alvarez P."/>
            <person name="Gnerre S."/>
            <person name="Grabherr M."/>
            <person name="Kleber M."/>
            <person name="Mauceli E."/>
            <person name="Brockman W."/>
            <person name="Young S."/>
            <person name="LaButti K."/>
            <person name="Sykes S."/>
            <person name="DeCaprio D."/>
            <person name="Crawford M."/>
            <person name="Koehrsen M."/>
            <person name="Engels R."/>
            <person name="Montgomery P."/>
            <person name="Pearson M."/>
            <person name="Howarth C."/>
            <person name="Larson L."/>
            <person name="White J."/>
            <person name="O'Leary S."/>
            <person name="Kodira C."/>
            <person name="Zeng Q."/>
            <person name="Yandava C."/>
            <person name="Alvarado L."/>
            <person name="Longcore J."/>
            <person name="James T."/>
        </authorList>
    </citation>
    <scope>NUCLEOTIDE SEQUENCE [LARGE SCALE GENOMIC DNA]</scope>
    <source>
        <strain evidence="9 10">JEL423</strain>
    </source>
</reference>
<evidence type="ECO:0000256" key="2">
    <source>
        <dbReference type="ARBA" id="ARBA00022448"/>
    </source>
</evidence>
<dbReference type="PANTHER" id="PTHR23506:SF23">
    <property type="entry name" value="GH10249P"/>
    <property type="match status" value="1"/>
</dbReference>
<dbReference type="InterPro" id="IPR036259">
    <property type="entry name" value="MFS_trans_sf"/>
</dbReference>
<name>A0A177WNN0_BATDL</name>
<feature type="transmembrane region" description="Helical" evidence="7">
    <location>
        <begin position="547"/>
        <end position="568"/>
    </location>
</feature>
<keyword evidence="2" id="KW-0813">Transport</keyword>
<evidence type="ECO:0000313" key="9">
    <source>
        <dbReference type="EMBL" id="OAJ41718.1"/>
    </source>
</evidence>
<dbReference type="EMBL" id="DS022306">
    <property type="protein sequence ID" value="OAJ41718.1"/>
    <property type="molecule type" value="Genomic_DNA"/>
</dbReference>
<keyword evidence="5 7" id="KW-0472">Membrane</keyword>
<feature type="region of interest" description="Disordered" evidence="6">
    <location>
        <begin position="346"/>
        <end position="368"/>
    </location>
</feature>
<dbReference type="PROSITE" id="PS50850">
    <property type="entry name" value="MFS"/>
    <property type="match status" value="1"/>
</dbReference>
<feature type="transmembrane region" description="Helical" evidence="7">
    <location>
        <begin position="484"/>
        <end position="501"/>
    </location>
</feature>
<evidence type="ECO:0000256" key="6">
    <source>
        <dbReference type="SAM" id="MobiDB-lite"/>
    </source>
</evidence>
<dbReference type="InterPro" id="IPR011701">
    <property type="entry name" value="MFS"/>
</dbReference>
<dbReference type="STRING" id="403673.A0A177WNN0"/>
<dbReference type="PANTHER" id="PTHR23506">
    <property type="entry name" value="GH10249P"/>
    <property type="match status" value="1"/>
</dbReference>
<feature type="domain" description="Major facilitator superfamily (MFS) profile" evidence="8">
    <location>
        <begin position="150"/>
        <end position="599"/>
    </location>
</feature>
<dbReference type="AlphaFoldDB" id="A0A177WNN0"/>
<dbReference type="CDD" id="cd17325">
    <property type="entry name" value="MFS_MdtG_SLC18_like"/>
    <property type="match status" value="1"/>
</dbReference>